<dbReference type="Gene3D" id="3.40.190.10">
    <property type="entry name" value="Periplasmic binding protein-like II"/>
    <property type="match status" value="2"/>
</dbReference>
<organism evidence="1">
    <name type="scientific">bioreactor metagenome</name>
    <dbReference type="NCBI Taxonomy" id="1076179"/>
    <lineage>
        <taxon>unclassified sequences</taxon>
        <taxon>metagenomes</taxon>
        <taxon>ecological metagenomes</taxon>
    </lineage>
</organism>
<sequence>MFEANASGAKSITKVDKPEQLFKMLDSGRVDLALYTRADGISILRSLGLSSIAPISPPLKDVDMYLYLNKKHEALVPRIAKALREMKGDGTYNKIMFEVLTD</sequence>
<dbReference type="PANTHER" id="PTHR35936">
    <property type="entry name" value="MEMBRANE-BOUND LYTIC MUREIN TRANSGLYCOSYLASE F"/>
    <property type="match status" value="1"/>
</dbReference>
<gene>
    <name evidence="1" type="ORF">SDC9_196631</name>
</gene>
<dbReference type="SUPFAM" id="SSF53850">
    <property type="entry name" value="Periplasmic binding protein-like II"/>
    <property type="match status" value="1"/>
</dbReference>
<dbReference type="PANTHER" id="PTHR35936:SF35">
    <property type="entry name" value="L-CYSTINE-BINDING PROTEIN TCYJ"/>
    <property type="match status" value="1"/>
</dbReference>
<evidence type="ECO:0000313" key="1">
    <source>
        <dbReference type="EMBL" id="MPN49018.1"/>
    </source>
</evidence>
<name>A0A645ICI8_9ZZZZ</name>
<dbReference type="AlphaFoldDB" id="A0A645ICI8"/>
<accession>A0A645ICI8</accession>
<proteinExistence type="predicted"/>
<comment type="caution">
    <text evidence="1">The sequence shown here is derived from an EMBL/GenBank/DDBJ whole genome shotgun (WGS) entry which is preliminary data.</text>
</comment>
<protein>
    <submittedName>
        <fullName evidence="1">Uncharacterized protein</fullName>
    </submittedName>
</protein>
<reference evidence="1" key="1">
    <citation type="submission" date="2019-08" db="EMBL/GenBank/DDBJ databases">
        <authorList>
            <person name="Kucharzyk K."/>
            <person name="Murdoch R.W."/>
            <person name="Higgins S."/>
            <person name="Loffler F."/>
        </authorList>
    </citation>
    <scope>NUCLEOTIDE SEQUENCE</scope>
</reference>
<dbReference type="EMBL" id="VSSQ01111873">
    <property type="protein sequence ID" value="MPN49018.1"/>
    <property type="molecule type" value="Genomic_DNA"/>
</dbReference>